<evidence type="ECO:0000313" key="1">
    <source>
        <dbReference type="EMBL" id="KAI0028835.1"/>
    </source>
</evidence>
<organism evidence="1 2">
    <name type="scientific">Vararia minispora EC-137</name>
    <dbReference type="NCBI Taxonomy" id="1314806"/>
    <lineage>
        <taxon>Eukaryota</taxon>
        <taxon>Fungi</taxon>
        <taxon>Dikarya</taxon>
        <taxon>Basidiomycota</taxon>
        <taxon>Agaricomycotina</taxon>
        <taxon>Agaricomycetes</taxon>
        <taxon>Russulales</taxon>
        <taxon>Lachnocladiaceae</taxon>
        <taxon>Vararia</taxon>
    </lineage>
</organism>
<protein>
    <submittedName>
        <fullName evidence="1">Cytochrome P450</fullName>
    </submittedName>
</protein>
<reference evidence="1" key="1">
    <citation type="submission" date="2021-02" db="EMBL/GenBank/DDBJ databases">
        <authorList>
            <consortium name="DOE Joint Genome Institute"/>
            <person name="Ahrendt S."/>
            <person name="Looney B.P."/>
            <person name="Miyauchi S."/>
            <person name="Morin E."/>
            <person name="Drula E."/>
            <person name="Courty P.E."/>
            <person name="Chicoki N."/>
            <person name="Fauchery L."/>
            <person name="Kohler A."/>
            <person name="Kuo A."/>
            <person name="Labutti K."/>
            <person name="Pangilinan J."/>
            <person name="Lipzen A."/>
            <person name="Riley R."/>
            <person name="Andreopoulos W."/>
            <person name="He G."/>
            <person name="Johnson J."/>
            <person name="Barry K.W."/>
            <person name="Grigoriev I.V."/>
            <person name="Nagy L."/>
            <person name="Hibbett D."/>
            <person name="Henrissat B."/>
            <person name="Matheny P.B."/>
            <person name="Labbe J."/>
            <person name="Martin F."/>
        </authorList>
    </citation>
    <scope>NUCLEOTIDE SEQUENCE</scope>
    <source>
        <strain evidence="1">EC-137</strain>
    </source>
</reference>
<dbReference type="Proteomes" id="UP000814128">
    <property type="component" value="Unassembled WGS sequence"/>
</dbReference>
<name>A0ACB8QB64_9AGAM</name>
<reference evidence="1" key="2">
    <citation type="journal article" date="2022" name="New Phytol.">
        <title>Evolutionary transition to the ectomycorrhizal habit in the genomes of a hyperdiverse lineage of mushroom-forming fungi.</title>
        <authorList>
            <person name="Looney B."/>
            <person name="Miyauchi S."/>
            <person name="Morin E."/>
            <person name="Drula E."/>
            <person name="Courty P.E."/>
            <person name="Kohler A."/>
            <person name="Kuo A."/>
            <person name="LaButti K."/>
            <person name="Pangilinan J."/>
            <person name="Lipzen A."/>
            <person name="Riley R."/>
            <person name="Andreopoulos W."/>
            <person name="He G."/>
            <person name="Johnson J."/>
            <person name="Nolan M."/>
            <person name="Tritt A."/>
            <person name="Barry K.W."/>
            <person name="Grigoriev I.V."/>
            <person name="Nagy L.G."/>
            <person name="Hibbett D."/>
            <person name="Henrissat B."/>
            <person name="Matheny P.B."/>
            <person name="Labbe J."/>
            <person name="Martin F.M."/>
        </authorList>
    </citation>
    <scope>NUCLEOTIDE SEQUENCE</scope>
    <source>
        <strain evidence="1">EC-137</strain>
    </source>
</reference>
<gene>
    <name evidence="1" type="ORF">K488DRAFT_89341</name>
</gene>
<keyword evidence="2" id="KW-1185">Reference proteome</keyword>
<dbReference type="EMBL" id="MU273719">
    <property type="protein sequence ID" value="KAI0028835.1"/>
    <property type="molecule type" value="Genomic_DNA"/>
</dbReference>
<comment type="caution">
    <text evidence="1">The sequence shown here is derived from an EMBL/GenBank/DDBJ whole genome shotgun (WGS) entry which is preliminary data.</text>
</comment>
<proteinExistence type="predicted"/>
<accession>A0ACB8QB64</accession>
<sequence length="512" mass="56730">MVVVYALSVSIALVCLCFLIQKGLKRAAVPPLPFPPGPRRWPLIGNLLDMPRTDFWEILKRIRREYGDVVYVNVFGQPIVILNSLQAAQDLLDQRSVIYSDRPRMPMAGELCGYADTLAIMPYGARFRTTRKLMHQFMGSRPAIEKHAVVQQQEVSRMLLRILKDPRPENLQEHIRRVAGGIILRLAYGYPTREDGDPFVRRAETVVTQFSQASVPGVFLVDAIPLLRYLPSWLPGAGFKRLARSYYSELHKMMDEPMEWGKDTDGQSFVAMHGRAMVSAEDQYTLKMAAGTLYGGGLDTTVSSIYALFLALVLNPDVQAKAKAEVDRVVGSDRLPALADREALPYIGAIVKEALRWNPALPAGIPHRLTEDDTYAGYVLPKGAIVIPNLLCMLRDEGTYHDPARFSPERFLPDEGRSAEQDPLVMCFGFGRRICPGRLLAETTIFLACATIVAVLDVSKAVVDGVVVEPAFESVGPAVTYPKKFCCDIEPRSEKAAALVHAAAELDNSDQA</sequence>
<evidence type="ECO:0000313" key="2">
    <source>
        <dbReference type="Proteomes" id="UP000814128"/>
    </source>
</evidence>